<feature type="binding site" evidence="9">
    <location>
        <position position="227"/>
    </location>
    <ligand>
        <name>Mg(2+)</name>
        <dbReference type="ChEBI" id="CHEBI:18420"/>
        <label>2</label>
    </ligand>
</feature>
<comment type="caution">
    <text evidence="12">The sequence shown here is derived from an EMBL/GenBank/DDBJ whole genome shotgun (WGS) entry which is preliminary data.</text>
</comment>
<dbReference type="PANTHER" id="PTHR43285:SF2">
    <property type="entry name" value="ANTHRANILATE PHOSPHORIBOSYLTRANSFERASE"/>
    <property type="match status" value="1"/>
</dbReference>
<keyword evidence="5 9" id="KW-0822">Tryptophan biosynthesis</keyword>
<dbReference type="SUPFAM" id="SSF47648">
    <property type="entry name" value="Nucleoside phosphorylase/phosphoribosyltransferase N-terminal domain"/>
    <property type="match status" value="1"/>
</dbReference>
<comment type="function">
    <text evidence="9">Catalyzes the transfer of the phosphoribosyl group of 5-phosphorylribose-1-pyrophosphate (PRPP) to anthranilate to yield N-(5'-phosphoribosyl)-anthranilate (PRA).</text>
</comment>
<feature type="binding site" evidence="9">
    <location>
        <position position="93"/>
    </location>
    <ligand>
        <name>Mg(2+)</name>
        <dbReference type="ChEBI" id="CHEBI:18420"/>
        <label>1</label>
    </ligand>
</feature>
<reference evidence="12" key="1">
    <citation type="journal article" date="2014" name="Int. J. Syst. Evol. Microbiol.">
        <title>Complete genome sequence of Corynebacterium casei LMG S-19264T (=DSM 44701T), isolated from a smear-ripened cheese.</title>
        <authorList>
            <consortium name="US DOE Joint Genome Institute (JGI-PGF)"/>
            <person name="Walter F."/>
            <person name="Albersmeier A."/>
            <person name="Kalinowski J."/>
            <person name="Ruckert C."/>
        </authorList>
    </citation>
    <scope>NUCLEOTIDE SEQUENCE</scope>
    <source>
        <strain evidence="12">JCM 4988</strain>
    </source>
</reference>
<keyword evidence="4 9" id="KW-0808">Transferase</keyword>
<dbReference type="Gene3D" id="3.40.1030.10">
    <property type="entry name" value="Nucleoside phosphorylase/phosphoribosyltransferase catalytic domain"/>
    <property type="match status" value="1"/>
</dbReference>
<evidence type="ECO:0000256" key="5">
    <source>
        <dbReference type="ARBA" id="ARBA00022822"/>
    </source>
</evidence>
<comment type="pathway">
    <text evidence="1 9">Amino-acid biosynthesis; L-tryptophan biosynthesis; L-tryptophan from chorismate: step 2/5.</text>
</comment>
<dbReference type="NCBIfam" id="TIGR01245">
    <property type="entry name" value="trpD"/>
    <property type="match status" value="1"/>
</dbReference>
<dbReference type="Gene3D" id="1.20.970.10">
    <property type="entry name" value="Transferase, Pyrimidine Nucleoside Phosphorylase, Chain C"/>
    <property type="match status" value="1"/>
</dbReference>
<comment type="catalytic activity">
    <reaction evidence="7 9">
        <text>N-(5-phospho-beta-D-ribosyl)anthranilate + diphosphate = 5-phospho-alpha-D-ribose 1-diphosphate + anthranilate</text>
        <dbReference type="Rhea" id="RHEA:11768"/>
        <dbReference type="ChEBI" id="CHEBI:16567"/>
        <dbReference type="ChEBI" id="CHEBI:18277"/>
        <dbReference type="ChEBI" id="CHEBI:33019"/>
        <dbReference type="ChEBI" id="CHEBI:58017"/>
        <dbReference type="EC" id="2.4.2.18"/>
    </reaction>
</comment>
<dbReference type="InterPro" id="IPR000312">
    <property type="entry name" value="Glycosyl_Trfase_fam3"/>
</dbReference>
<accession>A0A918UR79</accession>
<dbReference type="FunFam" id="3.40.1030.10:FF:000002">
    <property type="entry name" value="Anthranilate phosphoribosyltransferase"/>
    <property type="match status" value="1"/>
</dbReference>
<dbReference type="GO" id="GO:0000162">
    <property type="term" value="P:L-tryptophan biosynthetic process"/>
    <property type="evidence" value="ECO:0007669"/>
    <property type="project" value="UniProtKB-UniRule"/>
</dbReference>
<dbReference type="PANTHER" id="PTHR43285">
    <property type="entry name" value="ANTHRANILATE PHOSPHORIBOSYLTRANSFERASE"/>
    <property type="match status" value="1"/>
</dbReference>
<gene>
    <name evidence="9 12" type="primary">trpD</name>
    <name evidence="12" type="ORF">GCM10010387_22800</name>
</gene>
<feature type="binding site" evidence="9">
    <location>
        <position position="112"/>
    </location>
    <ligand>
        <name>anthranilate</name>
        <dbReference type="ChEBI" id="CHEBI:16567"/>
        <label>1</label>
    </ligand>
</feature>
<feature type="binding site" evidence="9">
    <location>
        <position position="81"/>
    </location>
    <ligand>
        <name>5-phospho-alpha-D-ribose 1-diphosphate</name>
        <dbReference type="ChEBI" id="CHEBI:58017"/>
    </ligand>
</feature>
<dbReference type="EC" id="2.4.2.18" evidence="9"/>
<comment type="subunit">
    <text evidence="9">Homodimer.</text>
</comment>
<protein>
    <recommendedName>
        <fullName evidence="9">Anthranilate phosphoribosyltransferase</fullName>
        <ecNumber evidence="9">2.4.2.18</ecNumber>
    </recommendedName>
</protein>
<evidence type="ECO:0000259" key="11">
    <source>
        <dbReference type="Pfam" id="PF02885"/>
    </source>
</evidence>
<evidence type="ECO:0000256" key="6">
    <source>
        <dbReference type="ARBA" id="ARBA00023141"/>
    </source>
</evidence>
<feature type="domain" description="Glycosyl transferase family 3 N-terminal" evidence="11">
    <location>
        <begin position="6"/>
        <end position="67"/>
    </location>
</feature>
<keyword evidence="9" id="KW-0479">Metal-binding</keyword>
<comment type="similarity">
    <text evidence="9">Belongs to the anthranilate phosphoribosyltransferase family.</text>
</comment>
<feature type="binding site" evidence="9">
    <location>
        <position position="81"/>
    </location>
    <ligand>
        <name>anthranilate</name>
        <dbReference type="ChEBI" id="CHEBI:16567"/>
        <label>1</label>
    </ligand>
</feature>
<dbReference type="Pfam" id="PF02885">
    <property type="entry name" value="Glycos_trans_3N"/>
    <property type="match status" value="1"/>
</dbReference>
<dbReference type="GO" id="GO:0005829">
    <property type="term" value="C:cytosol"/>
    <property type="evidence" value="ECO:0007669"/>
    <property type="project" value="TreeGrafter"/>
</dbReference>
<feature type="domain" description="Glycosyl transferase family 3" evidence="10">
    <location>
        <begin position="76"/>
        <end position="324"/>
    </location>
</feature>
<dbReference type="RefSeq" id="WP_190122840.1">
    <property type="nucleotide sequence ID" value="NZ_BMWG01000004.1"/>
</dbReference>
<evidence type="ECO:0000313" key="13">
    <source>
        <dbReference type="Proteomes" id="UP000630936"/>
    </source>
</evidence>
<keyword evidence="13" id="KW-1185">Reference proteome</keyword>
<evidence type="ECO:0000259" key="10">
    <source>
        <dbReference type="Pfam" id="PF00591"/>
    </source>
</evidence>
<keyword evidence="3 9" id="KW-0328">Glycosyltransferase</keyword>
<keyword evidence="9" id="KW-0460">Magnesium</keyword>
<evidence type="ECO:0000256" key="4">
    <source>
        <dbReference type="ARBA" id="ARBA00022679"/>
    </source>
</evidence>
<feature type="binding site" evidence="9">
    <location>
        <begin position="91"/>
        <end position="94"/>
    </location>
    <ligand>
        <name>5-phospho-alpha-D-ribose 1-diphosphate</name>
        <dbReference type="ChEBI" id="CHEBI:58017"/>
    </ligand>
</feature>
<feature type="binding site" evidence="9">
    <location>
        <position position="121"/>
    </location>
    <ligand>
        <name>5-phospho-alpha-D-ribose 1-diphosphate</name>
        <dbReference type="ChEBI" id="CHEBI:58017"/>
    </ligand>
</feature>
<dbReference type="InterPro" id="IPR035902">
    <property type="entry name" value="Nuc_phospho_transferase"/>
</dbReference>
<feature type="binding site" evidence="9">
    <location>
        <position position="89"/>
    </location>
    <ligand>
        <name>5-phospho-alpha-D-ribose 1-diphosphate</name>
        <dbReference type="ChEBI" id="CHEBI:58017"/>
    </ligand>
</feature>
<evidence type="ECO:0000256" key="8">
    <source>
        <dbReference type="ARBA" id="ARBA00061188"/>
    </source>
</evidence>
<dbReference type="InterPro" id="IPR017459">
    <property type="entry name" value="Glycosyl_Trfase_fam3_N_dom"/>
</dbReference>
<evidence type="ECO:0000256" key="3">
    <source>
        <dbReference type="ARBA" id="ARBA00022676"/>
    </source>
</evidence>
<evidence type="ECO:0000256" key="2">
    <source>
        <dbReference type="ARBA" id="ARBA00022605"/>
    </source>
</evidence>
<dbReference type="InterPro" id="IPR005940">
    <property type="entry name" value="Anthranilate_Pribosyl_Tfrase"/>
</dbReference>
<evidence type="ECO:0000256" key="7">
    <source>
        <dbReference type="ARBA" id="ARBA00052328"/>
    </source>
</evidence>
<feature type="binding site" evidence="9">
    <location>
        <position position="227"/>
    </location>
    <ligand>
        <name>Mg(2+)</name>
        <dbReference type="ChEBI" id="CHEBI:18420"/>
        <label>1</label>
    </ligand>
</feature>
<feature type="binding site" evidence="9">
    <location>
        <begin position="109"/>
        <end position="117"/>
    </location>
    <ligand>
        <name>5-phospho-alpha-D-ribose 1-diphosphate</name>
        <dbReference type="ChEBI" id="CHEBI:58017"/>
    </ligand>
</feature>
<dbReference type="EMBL" id="BMWG01000004">
    <property type="protein sequence ID" value="GGZ28749.1"/>
    <property type="molecule type" value="Genomic_DNA"/>
</dbReference>
<evidence type="ECO:0000256" key="9">
    <source>
        <dbReference type="HAMAP-Rule" id="MF_00211"/>
    </source>
</evidence>
<organism evidence="12 13">
    <name type="scientific">Streptomyces inusitatus</name>
    <dbReference type="NCBI Taxonomy" id="68221"/>
    <lineage>
        <taxon>Bacteria</taxon>
        <taxon>Bacillati</taxon>
        <taxon>Actinomycetota</taxon>
        <taxon>Actinomycetes</taxon>
        <taxon>Kitasatosporales</taxon>
        <taxon>Streptomycetaceae</taxon>
        <taxon>Streptomyces</taxon>
    </lineage>
</organism>
<dbReference type="SUPFAM" id="SSF52418">
    <property type="entry name" value="Nucleoside phosphorylase/phosphoribosyltransferase catalytic domain"/>
    <property type="match status" value="1"/>
</dbReference>
<dbReference type="GO" id="GO:0004048">
    <property type="term" value="F:anthranilate phosphoribosyltransferase activity"/>
    <property type="evidence" value="ECO:0007669"/>
    <property type="project" value="UniProtKB-UniRule"/>
</dbReference>
<comment type="caution">
    <text evidence="9">Lacks conserved residue(s) required for the propagation of feature annotation.</text>
</comment>
<dbReference type="Proteomes" id="UP000630936">
    <property type="component" value="Unassembled WGS sequence"/>
</dbReference>
<comment type="similarity">
    <text evidence="8">In the C-terminal section; belongs to the anthranilate phosphoribosyltransferase family.</text>
</comment>
<sequence length="340" mass="34951">MQRYKALLGKVASGGTLSREESSHVIGRMVTGEATAAQMGALLMALRVRGETVEELTGAALTLRSHMLRVDAPAGAVDVVGTGGDEVGSYNISTCAAFIVAGSGVPVAKHGNRALSSRSGAADVLSALGVRNGLTSAGVEHCLRTAGIGFMFAPAHHPALRHVAPTRVELATRTLFNLLGPLLNPAGVRHHLVGVFSRQWLEPMAQVLRELGSERALVVHGGDGLDEITTGGTTLVAELDGGTVSTYEISPEDVGLPRSLPGELRGGDPAENAKALTAVLEGERGPYRDVSVFNAAGALLAAGAAESLADGVRLAEGAIDSGRARRRLELLAASSHETGA</sequence>
<evidence type="ECO:0000256" key="1">
    <source>
        <dbReference type="ARBA" id="ARBA00004907"/>
    </source>
</evidence>
<keyword evidence="2 9" id="KW-0028">Amino-acid biosynthesis</keyword>
<keyword evidence="6 9" id="KW-0057">Aromatic amino acid biosynthesis</keyword>
<evidence type="ECO:0000313" key="12">
    <source>
        <dbReference type="EMBL" id="GGZ28749.1"/>
    </source>
</evidence>
<feature type="binding site" evidence="9">
    <location>
        <begin position="84"/>
        <end position="85"/>
    </location>
    <ligand>
        <name>5-phospho-alpha-D-ribose 1-diphosphate</name>
        <dbReference type="ChEBI" id="CHEBI:58017"/>
    </ligand>
</feature>
<proteinExistence type="inferred from homology"/>
<dbReference type="GO" id="GO:0000287">
    <property type="term" value="F:magnesium ion binding"/>
    <property type="evidence" value="ECO:0007669"/>
    <property type="project" value="UniProtKB-UniRule"/>
</dbReference>
<dbReference type="Pfam" id="PF00591">
    <property type="entry name" value="Glycos_transf_3"/>
    <property type="match status" value="1"/>
</dbReference>
<feature type="binding site" evidence="9">
    <location>
        <position position="167"/>
    </location>
    <ligand>
        <name>anthranilate</name>
        <dbReference type="ChEBI" id="CHEBI:16567"/>
        <label>2</label>
    </ligand>
</feature>
<feature type="binding site" evidence="9">
    <location>
        <position position="226"/>
    </location>
    <ligand>
        <name>Mg(2+)</name>
        <dbReference type="ChEBI" id="CHEBI:18420"/>
        <label>2</label>
    </ligand>
</feature>
<comment type="cofactor">
    <cofactor evidence="9">
        <name>Mg(2+)</name>
        <dbReference type="ChEBI" id="CHEBI:18420"/>
    </cofactor>
    <text evidence="9">Binds 2 magnesium ions per monomer.</text>
</comment>
<dbReference type="InterPro" id="IPR036320">
    <property type="entry name" value="Glycosyl_Trfase_fam3_N_dom_sf"/>
</dbReference>
<name>A0A918UR79_9ACTN</name>
<dbReference type="AlphaFoldDB" id="A0A918UR79"/>
<reference evidence="12" key="2">
    <citation type="submission" date="2020-09" db="EMBL/GenBank/DDBJ databases">
        <authorList>
            <person name="Sun Q."/>
            <person name="Ohkuma M."/>
        </authorList>
    </citation>
    <scope>NUCLEOTIDE SEQUENCE</scope>
    <source>
        <strain evidence="12">JCM 4988</strain>
    </source>
</reference>
<dbReference type="HAMAP" id="MF_00211">
    <property type="entry name" value="TrpD"/>
    <property type="match status" value="1"/>
</dbReference>